<dbReference type="SUPFAM" id="SSF47917">
    <property type="entry name" value="C-terminal domain of alpha and beta subunits of F1 ATP synthase"/>
    <property type="match status" value="1"/>
</dbReference>
<keyword evidence="7 11" id="KW-0406">Ion transport</keyword>
<evidence type="ECO:0000256" key="5">
    <source>
        <dbReference type="ARBA" id="ARBA00022840"/>
    </source>
</evidence>
<evidence type="ECO:0000256" key="1">
    <source>
        <dbReference type="ARBA" id="ARBA00004370"/>
    </source>
</evidence>
<dbReference type="Gene3D" id="3.40.50.300">
    <property type="entry name" value="P-loop containing nucleotide triphosphate hydrolases"/>
    <property type="match status" value="1"/>
</dbReference>
<protein>
    <recommendedName>
        <fullName evidence="11">ATP synthase subunit beta</fullName>
        <ecNumber evidence="11">7.1.2.2</ecNumber>
    </recommendedName>
    <alternativeName>
        <fullName evidence="11">ATP synthase F1 sector subunit beta</fullName>
    </alternativeName>
    <alternativeName>
        <fullName evidence="11">F-ATPase subunit beta</fullName>
    </alternativeName>
</protein>
<dbReference type="SUPFAM" id="SSF52540">
    <property type="entry name" value="P-loop containing nucleoside triphosphate hydrolases"/>
    <property type="match status" value="1"/>
</dbReference>
<keyword evidence="8 11" id="KW-0472">Membrane</keyword>
<keyword evidence="5 11" id="KW-0067">ATP-binding</keyword>
<keyword evidence="3 11" id="KW-0813">Transport</keyword>
<dbReference type="SUPFAM" id="SSF50615">
    <property type="entry name" value="N-terminal domain of alpha and beta subunits of F1 ATP synthase"/>
    <property type="match status" value="1"/>
</dbReference>
<dbReference type="Pfam" id="PF02874">
    <property type="entry name" value="ATP-synt_ab_N"/>
    <property type="match status" value="1"/>
</dbReference>
<dbReference type="InterPro" id="IPR020003">
    <property type="entry name" value="ATPase_a/bsu_AS"/>
</dbReference>
<reference evidence="13 14" key="1">
    <citation type="submission" date="2020-11" db="EMBL/GenBank/DDBJ databases">
        <title>Taxonomic evaluation of the Bacillus sporothermodurans group of bacteria based on whole genome sequences.</title>
        <authorList>
            <person name="Fiedler G."/>
            <person name="Herbstmann A.-D."/>
            <person name="Doll E."/>
            <person name="Wenning M."/>
            <person name="Brinks E."/>
            <person name="Kabisch J."/>
            <person name="Breitenwieser F."/>
            <person name="Lappann M."/>
            <person name="Boehnlein C."/>
            <person name="Franz C."/>
        </authorList>
    </citation>
    <scope>NUCLEOTIDE SEQUENCE [LARGE SCALE GENOMIC DNA]</scope>
    <source>
        <strain evidence="13 14">JCM 19841</strain>
    </source>
</reference>
<evidence type="ECO:0000259" key="12">
    <source>
        <dbReference type="SMART" id="SM00382"/>
    </source>
</evidence>
<evidence type="ECO:0000256" key="8">
    <source>
        <dbReference type="ARBA" id="ARBA00023136"/>
    </source>
</evidence>
<keyword evidence="4 11" id="KW-0547">Nucleotide-binding</keyword>
<dbReference type="InterPro" id="IPR005722">
    <property type="entry name" value="ATP_synth_F1_bsu"/>
</dbReference>
<proteinExistence type="inferred from homology"/>
<comment type="similarity">
    <text evidence="2 11">Belongs to the ATPase alpha/beta chains family.</text>
</comment>
<dbReference type="InterPro" id="IPR000194">
    <property type="entry name" value="ATPase_F1/V1/A1_a/bsu_nucl-bd"/>
</dbReference>
<comment type="function">
    <text evidence="11">Produces ATP from ADP in the presence of a proton gradient across the membrane. The catalytic sites are hosted primarily by the beta subunits.</text>
</comment>
<dbReference type="PANTHER" id="PTHR15184:SF71">
    <property type="entry name" value="ATP SYNTHASE SUBUNIT BETA, MITOCHONDRIAL"/>
    <property type="match status" value="1"/>
</dbReference>
<organism evidence="13 14">
    <name type="scientific">Heyndrickxia vini</name>
    <dbReference type="NCBI Taxonomy" id="1476025"/>
    <lineage>
        <taxon>Bacteria</taxon>
        <taxon>Bacillati</taxon>
        <taxon>Bacillota</taxon>
        <taxon>Bacilli</taxon>
        <taxon>Bacillales</taxon>
        <taxon>Bacillaceae</taxon>
        <taxon>Heyndrickxia</taxon>
    </lineage>
</organism>
<dbReference type="EC" id="7.1.2.2" evidence="11"/>
<dbReference type="PROSITE" id="PS00152">
    <property type="entry name" value="ATPASE_ALPHA_BETA"/>
    <property type="match status" value="1"/>
</dbReference>
<feature type="domain" description="AAA+ ATPase" evidence="12">
    <location>
        <begin position="150"/>
        <end position="413"/>
    </location>
</feature>
<dbReference type="CDD" id="cd18110">
    <property type="entry name" value="ATP-synt_F1_beta_C"/>
    <property type="match status" value="1"/>
</dbReference>
<keyword evidence="9 11" id="KW-0139">CF(1)</keyword>
<evidence type="ECO:0000256" key="11">
    <source>
        <dbReference type="HAMAP-Rule" id="MF_01347"/>
    </source>
</evidence>
<dbReference type="InterPro" id="IPR024034">
    <property type="entry name" value="ATPase_F1/V1_b/a_C"/>
</dbReference>
<evidence type="ECO:0000256" key="7">
    <source>
        <dbReference type="ARBA" id="ARBA00023065"/>
    </source>
</evidence>
<gene>
    <name evidence="11 13" type="primary">atpD</name>
    <name evidence="13" type="ORF">I5776_19930</name>
</gene>
<dbReference type="InterPro" id="IPR050053">
    <property type="entry name" value="ATPase_alpha/beta_chains"/>
</dbReference>
<dbReference type="NCBIfam" id="TIGR01039">
    <property type="entry name" value="atpD"/>
    <property type="match status" value="1"/>
</dbReference>
<evidence type="ECO:0000256" key="9">
    <source>
        <dbReference type="ARBA" id="ARBA00023196"/>
    </source>
</evidence>
<evidence type="ECO:0000256" key="2">
    <source>
        <dbReference type="ARBA" id="ARBA00008936"/>
    </source>
</evidence>
<feature type="binding site" evidence="11">
    <location>
        <begin position="158"/>
        <end position="165"/>
    </location>
    <ligand>
        <name>ATP</name>
        <dbReference type="ChEBI" id="CHEBI:30616"/>
    </ligand>
</feature>
<dbReference type="CDD" id="cd01133">
    <property type="entry name" value="F1-ATPase_beta_CD"/>
    <property type="match status" value="1"/>
</dbReference>
<dbReference type="Pfam" id="PF00006">
    <property type="entry name" value="ATP-synt_ab"/>
    <property type="match status" value="1"/>
</dbReference>
<evidence type="ECO:0000256" key="4">
    <source>
        <dbReference type="ARBA" id="ARBA00022741"/>
    </source>
</evidence>
<comment type="catalytic activity">
    <reaction evidence="11">
        <text>ATP + H2O + 4 H(+)(in) = ADP + phosphate + 5 H(+)(out)</text>
        <dbReference type="Rhea" id="RHEA:57720"/>
        <dbReference type="ChEBI" id="CHEBI:15377"/>
        <dbReference type="ChEBI" id="CHEBI:15378"/>
        <dbReference type="ChEBI" id="CHEBI:30616"/>
        <dbReference type="ChEBI" id="CHEBI:43474"/>
        <dbReference type="ChEBI" id="CHEBI:456216"/>
        <dbReference type="EC" id="7.1.2.2"/>
    </reaction>
</comment>
<evidence type="ECO:0000256" key="3">
    <source>
        <dbReference type="ARBA" id="ARBA00022448"/>
    </source>
</evidence>
<dbReference type="InterPro" id="IPR036121">
    <property type="entry name" value="ATPase_F1/V1/A1_a/bsu_N_sf"/>
</dbReference>
<dbReference type="InterPro" id="IPR055190">
    <property type="entry name" value="ATP-synt_VA_C"/>
</dbReference>
<evidence type="ECO:0000313" key="13">
    <source>
        <dbReference type="EMBL" id="QQZ09207.1"/>
    </source>
</evidence>
<dbReference type="Gene3D" id="1.10.1140.10">
    <property type="entry name" value="Bovine Mitochondrial F1-atpase, Atp Synthase Beta Chain, Chain D, domain 3"/>
    <property type="match status" value="1"/>
</dbReference>
<evidence type="ECO:0000313" key="14">
    <source>
        <dbReference type="Proteomes" id="UP000595691"/>
    </source>
</evidence>
<dbReference type="InterPro" id="IPR027417">
    <property type="entry name" value="P-loop_NTPase"/>
</dbReference>
<dbReference type="HAMAP" id="MF_01347">
    <property type="entry name" value="ATP_synth_beta_bact"/>
    <property type="match status" value="1"/>
</dbReference>
<evidence type="ECO:0000256" key="6">
    <source>
        <dbReference type="ARBA" id="ARBA00022967"/>
    </source>
</evidence>
<accession>A0ABX7E317</accession>
<evidence type="ECO:0000256" key="10">
    <source>
        <dbReference type="ARBA" id="ARBA00023310"/>
    </source>
</evidence>
<keyword evidence="11" id="KW-0375">Hydrogen ion transport</keyword>
<keyword evidence="10 11" id="KW-0066">ATP synthesis</keyword>
<dbReference type="SMART" id="SM00382">
    <property type="entry name" value="AAA"/>
    <property type="match status" value="1"/>
</dbReference>
<dbReference type="InterPro" id="IPR003593">
    <property type="entry name" value="AAA+_ATPase"/>
</dbReference>
<name>A0ABX7E317_9BACI</name>
<dbReference type="RefSeq" id="WP_202778233.1">
    <property type="nucleotide sequence ID" value="NZ_CP065425.1"/>
</dbReference>
<dbReference type="Gene3D" id="2.40.10.170">
    <property type="match status" value="1"/>
</dbReference>
<dbReference type="Pfam" id="PF22919">
    <property type="entry name" value="ATP-synt_VA_C"/>
    <property type="match status" value="1"/>
</dbReference>
<dbReference type="InterPro" id="IPR004100">
    <property type="entry name" value="ATPase_F1/V1/A1_a/bsu_N"/>
</dbReference>
<keyword evidence="11" id="KW-1003">Cell membrane</keyword>
<keyword evidence="14" id="KW-1185">Reference proteome</keyword>
<dbReference type="Proteomes" id="UP000595691">
    <property type="component" value="Chromosome"/>
</dbReference>
<dbReference type="CDD" id="cd18115">
    <property type="entry name" value="ATP-synt_F1_beta_N"/>
    <property type="match status" value="1"/>
</dbReference>
<dbReference type="EMBL" id="CP065425">
    <property type="protein sequence ID" value="QQZ09207.1"/>
    <property type="molecule type" value="Genomic_DNA"/>
</dbReference>
<sequence length="473" mass="51754">MNTGRVLQVMGPVVDVKFENGQLPDIYNSLKIQYKAQTATEVDIDLTLEVALHLGDDSVRTIAMDSTDGVQRGMEVIDSGAPISVPVGDVTLGRVFNVLGNTIDLNDEIPADVRRDPIHRSAPSFDQLSTEVEILETGIKVVDLLAPYIKGGKIGLFGGAGVGKTVLIQELINNIAQEHGGISVFAGVGERTREGNDLYWEMTDSGVIKKTAMVFGQMNEPPGARMRVALTGLTMAEYFRDVQGQDVLLFIDNIFRFTQAGSEVSALLGRMPSAVGYQPTLATEMGQLQERITSTNVGSVTSIQAIYVPADDYTDPAPATTFAHLDATTNLERKLSEMGIYPAVDPLASTSRALSPEIVGEEHYNVARQVQQTLQRYRELQDIIAILGMDELSDDDKLIVARARRIQFFLSQNFHVAEQFTGQKGSYVPVKETVKGFKEVLEGKYDHLPEDAFRLVGSIEDVIKQAKEMGVEV</sequence>
<comment type="subcellular location">
    <subcellularLocation>
        <location evidence="11">Cell membrane</location>
        <topology evidence="11">Peripheral membrane protein</topology>
    </subcellularLocation>
    <subcellularLocation>
        <location evidence="1">Membrane</location>
    </subcellularLocation>
</comment>
<keyword evidence="6 11" id="KW-1278">Translocase</keyword>
<dbReference type="PANTHER" id="PTHR15184">
    <property type="entry name" value="ATP SYNTHASE"/>
    <property type="match status" value="1"/>
</dbReference>